<accession>A0A212K0M6</accession>
<proteinExistence type="predicted"/>
<evidence type="ECO:0000313" key="1">
    <source>
        <dbReference type="EMBL" id="SBW05206.1"/>
    </source>
</evidence>
<name>A0A212K0M6_9BACT</name>
<reference evidence="1" key="1">
    <citation type="submission" date="2016-04" db="EMBL/GenBank/DDBJ databases">
        <authorList>
            <person name="Evans L.H."/>
            <person name="Alamgir A."/>
            <person name="Owens N."/>
            <person name="Weber N.D."/>
            <person name="Virtaneva K."/>
            <person name="Barbian K."/>
            <person name="Babar A."/>
            <person name="Rosenke K."/>
        </authorList>
    </citation>
    <scope>NUCLEOTIDE SEQUENCE</scope>
    <source>
        <strain evidence="1">86-2</strain>
    </source>
</reference>
<dbReference type="AlphaFoldDB" id="A0A212K0M6"/>
<sequence length="118" mass="13335">MDKYKITITENGSVNIPSKVKMTIPEIANLFGIFYQTAKREVRTIEKSGIAGGDISSPCKVEGKNIYSEYYGLEMIIALTFRLQSPNADILRRWIIDKVIRRDVVTTLILPLQNATLN</sequence>
<gene>
    <name evidence="1" type="ORF">KL86DYS2_12749</name>
</gene>
<organism evidence="1">
    <name type="scientific">uncultured Dysgonomonas sp</name>
    <dbReference type="NCBI Taxonomy" id="206096"/>
    <lineage>
        <taxon>Bacteria</taxon>
        <taxon>Pseudomonadati</taxon>
        <taxon>Bacteroidota</taxon>
        <taxon>Bacteroidia</taxon>
        <taxon>Bacteroidales</taxon>
        <taxon>Dysgonomonadaceae</taxon>
        <taxon>Dysgonomonas</taxon>
        <taxon>environmental samples</taxon>
    </lineage>
</organism>
<protein>
    <recommendedName>
        <fullName evidence="2">Bro-N domain-containing protein</fullName>
    </recommendedName>
</protein>
<evidence type="ECO:0008006" key="2">
    <source>
        <dbReference type="Google" id="ProtNLM"/>
    </source>
</evidence>
<dbReference type="RefSeq" id="WP_296950694.1">
    <property type="nucleotide sequence ID" value="NZ_LT599021.1"/>
</dbReference>
<dbReference type="EMBL" id="FLUL01000001">
    <property type="protein sequence ID" value="SBW05206.1"/>
    <property type="molecule type" value="Genomic_DNA"/>
</dbReference>